<dbReference type="Proteomes" id="UP001430374">
    <property type="component" value="Unassembled WGS sequence"/>
</dbReference>
<accession>A0ABS9C8V5</accession>
<dbReference type="RefSeq" id="WP_235132350.1">
    <property type="nucleotide sequence ID" value="NZ_JACSGT010000002.1"/>
</dbReference>
<protein>
    <submittedName>
        <fullName evidence="1">Uncharacterized protein</fullName>
    </submittedName>
</protein>
<name>A0ABS9C8V5_9FLAO</name>
<gene>
    <name evidence="1" type="ORF">H9Q08_17080</name>
</gene>
<reference evidence="1" key="1">
    <citation type="submission" date="2021-08" db="EMBL/GenBank/DDBJ databases">
        <title>Complete genome sequence of Chryseobacterium sp strain PS-8.</title>
        <authorList>
            <person name="Das S.K."/>
        </authorList>
    </citation>
    <scope>NUCLEOTIDE SEQUENCE</scope>
    <source>
        <strain evidence="1">PS-8</strain>
    </source>
</reference>
<sequence>MKKIISIFVFFVLIQNAFAYKYVLIGKRADGNGCQFAVYDDNGSFLHTCQDNCLSTPVNPKPGQNQIIEINPKSELGKWILKNDPKQDLKKVKFFNPSDLKTNNKRNNVLNK</sequence>
<evidence type="ECO:0000313" key="1">
    <source>
        <dbReference type="EMBL" id="MCF2221001.1"/>
    </source>
</evidence>
<comment type="caution">
    <text evidence="1">The sequence shown here is derived from an EMBL/GenBank/DDBJ whole genome shotgun (WGS) entry which is preliminary data.</text>
</comment>
<evidence type="ECO:0000313" key="2">
    <source>
        <dbReference type="Proteomes" id="UP001430374"/>
    </source>
</evidence>
<proteinExistence type="predicted"/>
<organism evidence="1 2">
    <name type="scientific">Chryseobacterium indicum</name>
    <dbReference type="NCBI Taxonomy" id="2766954"/>
    <lineage>
        <taxon>Bacteria</taxon>
        <taxon>Pseudomonadati</taxon>
        <taxon>Bacteroidota</taxon>
        <taxon>Flavobacteriia</taxon>
        <taxon>Flavobacteriales</taxon>
        <taxon>Weeksellaceae</taxon>
        <taxon>Chryseobacterium group</taxon>
        <taxon>Chryseobacterium</taxon>
    </lineage>
</organism>
<dbReference type="EMBL" id="JACSGT010000002">
    <property type="protein sequence ID" value="MCF2221001.1"/>
    <property type="molecule type" value="Genomic_DNA"/>
</dbReference>
<keyword evidence="2" id="KW-1185">Reference proteome</keyword>